<accession>Q4TDX9</accession>
<evidence type="ECO:0000313" key="3">
    <source>
        <dbReference type="EMBL" id="CAF88903.1"/>
    </source>
</evidence>
<dbReference type="GO" id="GO:0005783">
    <property type="term" value="C:endoplasmic reticulum"/>
    <property type="evidence" value="ECO:0007669"/>
    <property type="project" value="TreeGrafter"/>
</dbReference>
<dbReference type="PANTHER" id="PTHR10050">
    <property type="entry name" value="DOLICHYL-PHOSPHATE-MANNOSE--PROTEIN MANNOSYLTRANSFERASE"/>
    <property type="match status" value="1"/>
</dbReference>
<reference evidence="3" key="2">
    <citation type="submission" date="2004-02" db="EMBL/GenBank/DDBJ databases">
        <authorList>
            <consortium name="Genoscope"/>
            <consortium name="Whitehead Institute Centre for Genome Research"/>
        </authorList>
    </citation>
    <scope>NUCLEOTIDE SEQUENCE</scope>
</reference>
<dbReference type="PANTHER" id="PTHR10050:SF51">
    <property type="entry name" value="PROTEIN O-MANNOSYL-TRANSFERASE 1"/>
    <property type="match status" value="1"/>
</dbReference>
<evidence type="ECO:0000256" key="1">
    <source>
        <dbReference type="SAM" id="Phobius"/>
    </source>
</evidence>
<keyword evidence="1" id="KW-0812">Transmembrane</keyword>
<dbReference type="UniPathway" id="UPA00378"/>
<dbReference type="GO" id="GO:0004169">
    <property type="term" value="F:dolichyl-phosphate-mannose-protein mannosyltransferase activity"/>
    <property type="evidence" value="ECO:0007669"/>
    <property type="project" value="TreeGrafter"/>
</dbReference>
<comment type="caution">
    <text evidence="3">The sequence shown here is derived from an EMBL/GenBank/DDBJ whole genome shotgun (WGS) entry which is preliminary data.</text>
</comment>
<dbReference type="EMBL" id="CAAE01005956">
    <property type="protein sequence ID" value="CAF88903.1"/>
    <property type="molecule type" value="Genomic_DNA"/>
</dbReference>
<reference evidence="3" key="1">
    <citation type="journal article" date="2004" name="Nature">
        <title>Genome duplication in the teleost fish Tetraodon nigroviridis reveals the early vertebrate proto-karyotype.</title>
        <authorList>
            <person name="Jaillon O."/>
            <person name="Aury J.-M."/>
            <person name="Brunet F."/>
            <person name="Petit J.-L."/>
            <person name="Stange-Thomann N."/>
            <person name="Mauceli E."/>
            <person name="Bouneau L."/>
            <person name="Fischer C."/>
            <person name="Ozouf-Costaz C."/>
            <person name="Bernot A."/>
            <person name="Nicaud S."/>
            <person name="Jaffe D."/>
            <person name="Fisher S."/>
            <person name="Lutfalla G."/>
            <person name="Dossat C."/>
            <person name="Segurens B."/>
            <person name="Dasilva C."/>
            <person name="Salanoubat M."/>
            <person name="Levy M."/>
            <person name="Boudet N."/>
            <person name="Castellano S."/>
            <person name="Anthouard V."/>
            <person name="Jubin C."/>
            <person name="Castelli V."/>
            <person name="Katinka M."/>
            <person name="Vacherie B."/>
            <person name="Biemont C."/>
            <person name="Skalli Z."/>
            <person name="Cattolico L."/>
            <person name="Poulain J."/>
            <person name="De Berardinis V."/>
            <person name="Cruaud C."/>
            <person name="Duprat S."/>
            <person name="Brottier P."/>
            <person name="Coutanceau J.-P."/>
            <person name="Gouzy J."/>
            <person name="Parra G."/>
            <person name="Lardier G."/>
            <person name="Chapple C."/>
            <person name="McKernan K.J."/>
            <person name="McEwan P."/>
            <person name="Bosak S."/>
            <person name="Kellis M."/>
            <person name="Volff J.-N."/>
            <person name="Guigo R."/>
            <person name="Zody M.C."/>
            <person name="Mesirov J."/>
            <person name="Lindblad-Toh K."/>
            <person name="Birren B."/>
            <person name="Nusbaum C."/>
            <person name="Kahn D."/>
            <person name="Robinson-Rechavi M."/>
            <person name="Laudet V."/>
            <person name="Schachter V."/>
            <person name="Quetier F."/>
            <person name="Saurin W."/>
            <person name="Scarpelli C."/>
            <person name="Wincker P."/>
            <person name="Lander E.S."/>
            <person name="Weissenbach J."/>
            <person name="Roest Crollius H."/>
        </authorList>
    </citation>
    <scope>NUCLEOTIDE SEQUENCE [LARGE SCALE GENOMIC DNA]</scope>
</reference>
<protein>
    <submittedName>
        <fullName evidence="3">(spotted green pufferfish) hypothetical protein</fullName>
    </submittedName>
</protein>
<keyword evidence="1" id="KW-0472">Membrane</keyword>
<organism evidence="3">
    <name type="scientific">Tetraodon nigroviridis</name>
    <name type="common">Spotted green pufferfish</name>
    <name type="synonym">Chelonodon nigroviridis</name>
    <dbReference type="NCBI Taxonomy" id="99883"/>
    <lineage>
        <taxon>Eukaryota</taxon>
        <taxon>Metazoa</taxon>
        <taxon>Chordata</taxon>
        <taxon>Craniata</taxon>
        <taxon>Vertebrata</taxon>
        <taxon>Euteleostomi</taxon>
        <taxon>Actinopterygii</taxon>
        <taxon>Neopterygii</taxon>
        <taxon>Teleostei</taxon>
        <taxon>Neoteleostei</taxon>
        <taxon>Acanthomorphata</taxon>
        <taxon>Eupercaria</taxon>
        <taxon>Tetraodontiformes</taxon>
        <taxon>Tetradontoidea</taxon>
        <taxon>Tetraodontidae</taxon>
        <taxon>Tetraodon</taxon>
    </lineage>
</organism>
<dbReference type="Pfam" id="PF16192">
    <property type="entry name" value="PMT_4TMC"/>
    <property type="match status" value="1"/>
</dbReference>
<sequence>QWKMLTVKQECPEHKYSSTPLEWITMDTNIAYWLHTSNNAQIHLIGNPVSWCLANLALLAYQLLAVVYLLRRRRGFRDLPDGTQTHPTQLTNADQRWRTCPSLRSGSLPSRVLATVANLCTSCPLVITCVYVCLFRCVGSVCVSGLCVCGWLVGQLCALLPDGENGLPLPLPACPLLPARLGPCAGGARAHTPAQPRPAARLVGVCLGSAAVWCSCRIEPSALLTTASLSWQPISSNGYGGGTPGTSCCAGASLRRLPGWGSPLPQPSPLLSLLLLLF</sequence>
<feature type="domain" description="Protein O-mannosyl-transferase C-terminal four TM" evidence="2">
    <location>
        <begin position="1"/>
        <end position="84"/>
    </location>
</feature>
<dbReference type="InterPro" id="IPR032421">
    <property type="entry name" value="PMT_4TMC"/>
</dbReference>
<feature type="transmembrane region" description="Helical" evidence="1">
    <location>
        <begin position="48"/>
        <end position="70"/>
    </location>
</feature>
<dbReference type="KEGG" id="tng:GSTEN00002565G001"/>
<dbReference type="OrthoDB" id="292747at2759"/>
<gene>
    <name evidence="3" type="ORF">GSTENG00002565001</name>
</gene>
<evidence type="ECO:0000259" key="2">
    <source>
        <dbReference type="Pfam" id="PF16192"/>
    </source>
</evidence>
<proteinExistence type="predicted"/>
<keyword evidence="1" id="KW-1133">Transmembrane helix</keyword>
<dbReference type="InterPro" id="IPR027005">
    <property type="entry name" value="PMT-like"/>
</dbReference>
<feature type="non-terminal residue" evidence="3">
    <location>
        <position position="1"/>
    </location>
</feature>
<name>Q4TDX9_TETNG</name>
<dbReference type="AlphaFoldDB" id="Q4TDX9"/>